<protein>
    <submittedName>
        <fullName evidence="2">Uncharacterized protein</fullName>
    </submittedName>
</protein>
<name>A0A2A2ENT0_9GAMM</name>
<organism evidence="2 3">
    <name type="scientific">Halomonas salipaludis</name>
    <dbReference type="NCBI Taxonomy" id="2032625"/>
    <lineage>
        <taxon>Bacteria</taxon>
        <taxon>Pseudomonadati</taxon>
        <taxon>Pseudomonadota</taxon>
        <taxon>Gammaproteobacteria</taxon>
        <taxon>Oceanospirillales</taxon>
        <taxon>Halomonadaceae</taxon>
        <taxon>Halomonas</taxon>
    </lineage>
</organism>
<comment type="caution">
    <text evidence="2">The sequence shown here is derived from an EMBL/GenBank/DDBJ whole genome shotgun (WGS) entry which is preliminary data.</text>
</comment>
<feature type="region of interest" description="Disordered" evidence="1">
    <location>
        <begin position="46"/>
        <end position="66"/>
    </location>
</feature>
<dbReference type="AlphaFoldDB" id="A0A2A2ENT0"/>
<proteinExistence type="predicted"/>
<gene>
    <name evidence="2" type="ORF">CK498_25155</name>
</gene>
<sequence length="80" mass="9256">MAVITKKDEKIAATVEQLEGSRSPDDFVAKFKELYPKDWAKIEKSYRDHERKTKPGKSHPMPEPDQYLKNALSVWLKSHG</sequence>
<reference evidence="2 3" key="1">
    <citation type="submission" date="2017-08" db="EMBL/GenBank/DDBJ databases">
        <title>Halomonas alkalisoli sp. nov., isolated from saline alkaline soil.</title>
        <authorList>
            <person name="Wang D."/>
            <person name="Zhang G."/>
        </authorList>
    </citation>
    <scope>NUCLEOTIDE SEQUENCE [LARGE SCALE GENOMIC DNA]</scope>
    <source>
        <strain evidence="2 3">WRN001</strain>
    </source>
</reference>
<dbReference type="RefSeq" id="WP_095623592.1">
    <property type="nucleotide sequence ID" value="NZ_NSKB01000020.1"/>
</dbReference>
<dbReference type="Proteomes" id="UP000217771">
    <property type="component" value="Unassembled WGS sequence"/>
</dbReference>
<accession>A0A2A2ENT0</accession>
<evidence type="ECO:0000313" key="3">
    <source>
        <dbReference type="Proteomes" id="UP000217771"/>
    </source>
</evidence>
<evidence type="ECO:0000256" key="1">
    <source>
        <dbReference type="SAM" id="MobiDB-lite"/>
    </source>
</evidence>
<keyword evidence="3" id="KW-1185">Reference proteome</keyword>
<dbReference type="OrthoDB" id="6909845at2"/>
<dbReference type="EMBL" id="NSKB01000020">
    <property type="protein sequence ID" value="PAU73943.1"/>
    <property type="molecule type" value="Genomic_DNA"/>
</dbReference>
<evidence type="ECO:0000313" key="2">
    <source>
        <dbReference type="EMBL" id="PAU73943.1"/>
    </source>
</evidence>